<keyword evidence="2" id="KW-1185">Reference proteome</keyword>
<proteinExistence type="predicted"/>
<organism evidence="1 2">
    <name type="scientific">Fodinibius salipaludis</name>
    <dbReference type="NCBI Taxonomy" id="2032627"/>
    <lineage>
        <taxon>Bacteria</taxon>
        <taxon>Pseudomonadati</taxon>
        <taxon>Balneolota</taxon>
        <taxon>Balneolia</taxon>
        <taxon>Balneolales</taxon>
        <taxon>Balneolaceae</taxon>
        <taxon>Fodinibius</taxon>
    </lineage>
</organism>
<dbReference type="Proteomes" id="UP000218831">
    <property type="component" value="Unassembled WGS sequence"/>
</dbReference>
<evidence type="ECO:0000313" key="2">
    <source>
        <dbReference type="Proteomes" id="UP000218831"/>
    </source>
</evidence>
<comment type="caution">
    <text evidence="1">The sequence shown here is derived from an EMBL/GenBank/DDBJ whole genome shotgun (WGS) entry which is preliminary data.</text>
</comment>
<dbReference type="RefSeq" id="WP_095606706.1">
    <property type="nucleotide sequence ID" value="NZ_NSKE01000006.1"/>
</dbReference>
<dbReference type="InterPro" id="IPR027417">
    <property type="entry name" value="P-loop_NTPase"/>
</dbReference>
<dbReference type="AlphaFoldDB" id="A0A2A2GA43"/>
<name>A0A2A2GA43_9BACT</name>
<dbReference type="SUPFAM" id="SSF52540">
    <property type="entry name" value="P-loop containing nucleoside triphosphate hydrolases"/>
    <property type="match status" value="1"/>
</dbReference>
<evidence type="ECO:0000313" key="1">
    <source>
        <dbReference type="EMBL" id="PAU94030.1"/>
    </source>
</evidence>
<evidence type="ECO:0008006" key="3">
    <source>
        <dbReference type="Google" id="ProtNLM"/>
    </source>
</evidence>
<dbReference type="Gene3D" id="3.40.50.300">
    <property type="entry name" value="P-loop containing nucleotide triphosphate hydrolases"/>
    <property type="match status" value="1"/>
</dbReference>
<reference evidence="1 2" key="1">
    <citation type="submission" date="2017-08" db="EMBL/GenBank/DDBJ databases">
        <title>Aliifodinibius alkalisoli sp. nov., isolated from saline alkaline soil.</title>
        <authorList>
            <person name="Liu D."/>
            <person name="Zhang G."/>
        </authorList>
    </citation>
    <scope>NUCLEOTIDE SEQUENCE [LARGE SCALE GENOMIC DNA]</scope>
    <source>
        <strain evidence="1 2">WN023</strain>
    </source>
</reference>
<accession>A0A2A2GA43</accession>
<dbReference type="OrthoDB" id="287064at2"/>
<gene>
    <name evidence="1" type="ORF">CK503_10220</name>
</gene>
<sequence length="241" mass="28545">MEYRRFLSWFKHLVSSNVLLYKIWFHSVRKWRGDYVRLPTKNDDFYFDGYPRSGNTFFAALFSKVYLNKSFASHLHVISGLKIALILKLPIFVMVRRPEDAIISNLYRKVVGNDVSPDRDLFEMLLVSYYNYYLFVKKNIRKINVIRFETSIENEVLLTKKIAEELGFEVQLDDSLTEMLSDYKEMMQKKEAQKESHASSLPNENRARFKTEYLNKVLNSPSYSMAETIYNELISYDLLSE</sequence>
<protein>
    <recommendedName>
        <fullName evidence="3">Sulfotransferase domain-containing protein</fullName>
    </recommendedName>
</protein>
<dbReference type="EMBL" id="NSKE01000006">
    <property type="protein sequence ID" value="PAU94030.1"/>
    <property type="molecule type" value="Genomic_DNA"/>
</dbReference>